<keyword evidence="10" id="KW-0456">Lyase</keyword>
<reference evidence="16 17" key="1">
    <citation type="journal article" date="2017" name="Elife">
        <title>Extensive horizontal gene transfer in cheese-associated bacteria.</title>
        <authorList>
            <person name="Bonham K.S."/>
            <person name="Wolfe B.E."/>
            <person name="Dutton R.J."/>
        </authorList>
    </citation>
    <scope>NUCLEOTIDE SEQUENCE [LARGE SCALE GENOMIC DNA]</scope>
    <source>
        <strain evidence="16 17">JB182</strain>
    </source>
</reference>
<dbReference type="PANTHER" id="PTHR42697:SF1">
    <property type="entry name" value="ENDONUCLEASE 8"/>
    <property type="match status" value="1"/>
</dbReference>
<dbReference type="InterPro" id="IPR044090">
    <property type="entry name" value="Nei2_N"/>
</dbReference>
<proteinExistence type="inferred from homology"/>
<evidence type="ECO:0000256" key="8">
    <source>
        <dbReference type="ARBA" id="ARBA00023125"/>
    </source>
</evidence>
<keyword evidence="11" id="KW-0511">Multifunctional enzyme</keyword>
<dbReference type="GO" id="GO:0008270">
    <property type="term" value="F:zinc ion binding"/>
    <property type="evidence" value="ECO:0007669"/>
    <property type="project" value="UniProtKB-KW"/>
</dbReference>
<dbReference type="GO" id="GO:0140078">
    <property type="term" value="F:class I DNA-(apurinic or apyrimidinic site) endonuclease activity"/>
    <property type="evidence" value="ECO:0007669"/>
    <property type="project" value="UniProtKB-EC"/>
</dbReference>
<dbReference type="EC" id="4.2.99.18" evidence="2"/>
<dbReference type="Proteomes" id="UP000235739">
    <property type="component" value="Unassembled WGS sequence"/>
</dbReference>
<gene>
    <name evidence="16" type="ORF">CIK84_12275</name>
</gene>
<dbReference type="Gene3D" id="3.20.190.10">
    <property type="entry name" value="MutM-like, N-terminal"/>
    <property type="match status" value="1"/>
</dbReference>
<evidence type="ECO:0000256" key="3">
    <source>
        <dbReference type="ARBA" id="ARBA00022723"/>
    </source>
</evidence>
<dbReference type="PROSITE" id="PS51066">
    <property type="entry name" value="ZF_FPG_2"/>
    <property type="match status" value="1"/>
</dbReference>
<dbReference type="SMART" id="SM00898">
    <property type="entry name" value="Fapy_DNA_glyco"/>
    <property type="match status" value="1"/>
</dbReference>
<evidence type="ECO:0000256" key="4">
    <source>
        <dbReference type="ARBA" id="ARBA00022763"/>
    </source>
</evidence>
<dbReference type="PANTHER" id="PTHR42697">
    <property type="entry name" value="ENDONUCLEASE 8"/>
    <property type="match status" value="1"/>
</dbReference>
<keyword evidence="3" id="KW-0479">Metal-binding</keyword>
<evidence type="ECO:0000256" key="10">
    <source>
        <dbReference type="ARBA" id="ARBA00023239"/>
    </source>
</evidence>
<keyword evidence="9" id="KW-0234">DNA repair</keyword>
<evidence type="ECO:0000313" key="16">
    <source>
        <dbReference type="EMBL" id="PMQ19459.1"/>
    </source>
</evidence>
<dbReference type="InterPro" id="IPR012319">
    <property type="entry name" value="FPG_cat"/>
</dbReference>
<feature type="domain" description="FPG-type" evidence="14">
    <location>
        <begin position="232"/>
        <end position="272"/>
    </location>
</feature>
<evidence type="ECO:0000256" key="9">
    <source>
        <dbReference type="ARBA" id="ARBA00023204"/>
    </source>
</evidence>
<sequence>MPEGDSVYRATAGLHQALAGEVLLASDLRVPALATVDVAGYEVREVIPRGKHLLMRLQPPARANPDFAQPALTLHSHLLMEGRWDLYAPGERWKRPAHTARVVLQTARITAVGFDIAQVKLLPTEQEADVVGHLGPDLLGVDWDAQVALENLRAKPQLGIGQALLDQRIMAGVGNVYRSEILFLSRVHPLTAVREVQNLPALIDLAHRLLVVNKDRPRRVTTGQPGTRDPLWVYGRAAKPCLRCGTRIELLRIASTPTGIERDCYLCPSCQPAG</sequence>
<comment type="caution">
    <text evidence="16">The sequence shown here is derived from an EMBL/GenBank/DDBJ whole genome shotgun (WGS) entry which is preliminary data.</text>
</comment>
<keyword evidence="7" id="KW-0862">Zinc</keyword>
<keyword evidence="6" id="KW-0378">Hydrolase</keyword>
<dbReference type="EMBL" id="PNQX01000002">
    <property type="protein sequence ID" value="PMQ19459.1"/>
    <property type="molecule type" value="Genomic_DNA"/>
</dbReference>
<dbReference type="GO" id="GO:0000703">
    <property type="term" value="F:oxidized pyrimidine nucleobase lesion DNA N-glycosylase activity"/>
    <property type="evidence" value="ECO:0007669"/>
    <property type="project" value="TreeGrafter"/>
</dbReference>
<evidence type="ECO:0000256" key="13">
    <source>
        <dbReference type="PROSITE-ProRule" id="PRU00391"/>
    </source>
</evidence>
<dbReference type="CDD" id="cd08971">
    <property type="entry name" value="AcNei2_N"/>
    <property type="match status" value="1"/>
</dbReference>
<keyword evidence="12" id="KW-0326">Glycosidase</keyword>
<dbReference type="SUPFAM" id="SSF81624">
    <property type="entry name" value="N-terminal domain of MutM-like DNA repair proteins"/>
    <property type="match status" value="1"/>
</dbReference>
<feature type="domain" description="Formamidopyrimidine-DNA glycosylase catalytic" evidence="15">
    <location>
        <begin position="2"/>
        <end position="111"/>
    </location>
</feature>
<comment type="similarity">
    <text evidence="1">Belongs to the FPG family.</text>
</comment>
<dbReference type="GO" id="GO:0006284">
    <property type="term" value="P:base-excision repair"/>
    <property type="evidence" value="ECO:0007669"/>
    <property type="project" value="InterPro"/>
</dbReference>
<organism evidence="16 17">
    <name type="scientific">Glutamicibacter arilaitensis</name>
    <dbReference type="NCBI Taxonomy" id="256701"/>
    <lineage>
        <taxon>Bacteria</taxon>
        <taxon>Bacillati</taxon>
        <taxon>Actinomycetota</taxon>
        <taxon>Actinomycetes</taxon>
        <taxon>Micrococcales</taxon>
        <taxon>Micrococcaceae</taxon>
        <taxon>Glutamicibacter</taxon>
    </lineage>
</organism>
<evidence type="ECO:0000259" key="14">
    <source>
        <dbReference type="PROSITE" id="PS51066"/>
    </source>
</evidence>
<dbReference type="Pfam" id="PF06831">
    <property type="entry name" value="H2TH"/>
    <property type="match status" value="1"/>
</dbReference>
<dbReference type="InterPro" id="IPR015886">
    <property type="entry name" value="H2TH_FPG"/>
</dbReference>
<evidence type="ECO:0000256" key="2">
    <source>
        <dbReference type="ARBA" id="ARBA00012720"/>
    </source>
</evidence>
<evidence type="ECO:0000313" key="17">
    <source>
        <dbReference type="Proteomes" id="UP000235739"/>
    </source>
</evidence>
<evidence type="ECO:0000256" key="7">
    <source>
        <dbReference type="ARBA" id="ARBA00022833"/>
    </source>
</evidence>
<dbReference type="InterPro" id="IPR035937">
    <property type="entry name" value="FPG_N"/>
</dbReference>
<protein>
    <recommendedName>
        <fullName evidence="2">DNA-(apurinic or apyrimidinic site) lyase</fullName>
        <ecNumber evidence="2">4.2.99.18</ecNumber>
    </recommendedName>
</protein>
<dbReference type="SUPFAM" id="SSF57716">
    <property type="entry name" value="Glucocorticoid receptor-like (DNA-binding domain)"/>
    <property type="match status" value="1"/>
</dbReference>
<dbReference type="RefSeq" id="WP_102598647.1">
    <property type="nucleotide sequence ID" value="NZ_JABUYH010000012.1"/>
</dbReference>
<evidence type="ECO:0000256" key="11">
    <source>
        <dbReference type="ARBA" id="ARBA00023268"/>
    </source>
</evidence>
<dbReference type="InterPro" id="IPR000214">
    <property type="entry name" value="Znf_DNA_glyclase/AP_lyase"/>
</dbReference>
<keyword evidence="5 13" id="KW-0863">Zinc-finger</keyword>
<accession>A0A2N7RZZ6</accession>
<dbReference type="Gene3D" id="1.10.8.50">
    <property type="match status" value="1"/>
</dbReference>
<dbReference type="SMART" id="SM01232">
    <property type="entry name" value="H2TH"/>
    <property type="match status" value="1"/>
</dbReference>
<evidence type="ECO:0000256" key="1">
    <source>
        <dbReference type="ARBA" id="ARBA00009409"/>
    </source>
</evidence>
<name>A0A2N7RZZ6_9MICC</name>
<dbReference type="SUPFAM" id="SSF46946">
    <property type="entry name" value="S13-like H2TH domain"/>
    <property type="match status" value="1"/>
</dbReference>
<evidence type="ECO:0000256" key="12">
    <source>
        <dbReference type="ARBA" id="ARBA00023295"/>
    </source>
</evidence>
<evidence type="ECO:0000259" key="15">
    <source>
        <dbReference type="PROSITE" id="PS51068"/>
    </source>
</evidence>
<keyword evidence="4" id="KW-0227">DNA damage</keyword>
<dbReference type="InterPro" id="IPR010979">
    <property type="entry name" value="Ribosomal_uS13-like_H2TH"/>
</dbReference>
<dbReference type="AlphaFoldDB" id="A0A2N7RZZ6"/>
<keyword evidence="8" id="KW-0238">DNA-binding</keyword>
<dbReference type="PROSITE" id="PS51068">
    <property type="entry name" value="FPG_CAT"/>
    <property type="match status" value="1"/>
</dbReference>
<evidence type="ECO:0000256" key="6">
    <source>
        <dbReference type="ARBA" id="ARBA00022801"/>
    </source>
</evidence>
<evidence type="ECO:0000256" key="5">
    <source>
        <dbReference type="ARBA" id="ARBA00022771"/>
    </source>
</evidence>
<dbReference type="Pfam" id="PF01149">
    <property type="entry name" value="Fapy_DNA_glyco"/>
    <property type="match status" value="1"/>
</dbReference>
<dbReference type="GO" id="GO:0003684">
    <property type="term" value="F:damaged DNA binding"/>
    <property type="evidence" value="ECO:0007669"/>
    <property type="project" value="InterPro"/>
</dbReference>